<dbReference type="Pfam" id="PF11790">
    <property type="entry name" value="Glyco_hydro_cc"/>
    <property type="match status" value="1"/>
</dbReference>
<accession>A0A316Z368</accession>
<reference evidence="4 5" key="1">
    <citation type="journal article" date="2018" name="Mol. Biol. Evol.">
        <title>Broad Genomic Sampling Reveals a Smut Pathogenic Ancestry of the Fungal Clade Ustilaginomycotina.</title>
        <authorList>
            <person name="Kijpornyongpan T."/>
            <person name="Mondo S.J."/>
            <person name="Barry K."/>
            <person name="Sandor L."/>
            <person name="Lee J."/>
            <person name="Lipzen A."/>
            <person name="Pangilinan J."/>
            <person name="LaButti K."/>
            <person name="Hainaut M."/>
            <person name="Henrissat B."/>
            <person name="Grigoriev I.V."/>
            <person name="Spatafora J.W."/>
            <person name="Aime M.C."/>
        </authorList>
    </citation>
    <scope>NUCLEOTIDE SEQUENCE [LARGE SCALE GENOMIC DNA]</scope>
    <source>
        <strain evidence="4 5">MCA 4186</strain>
    </source>
</reference>
<dbReference type="GO" id="GO:0071966">
    <property type="term" value="P:fungal-type cell wall polysaccharide metabolic process"/>
    <property type="evidence" value="ECO:0007669"/>
    <property type="project" value="TreeGrafter"/>
</dbReference>
<dbReference type="AlphaFoldDB" id="A0A316Z368"/>
<keyword evidence="2" id="KW-0732">Signal</keyword>
<evidence type="ECO:0000313" key="4">
    <source>
        <dbReference type="EMBL" id="PWN96029.1"/>
    </source>
</evidence>
<dbReference type="PANTHER" id="PTHR34154:SF3">
    <property type="entry name" value="ALKALI-SENSITIVE LINKAGE PROTEIN 1"/>
    <property type="match status" value="1"/>
</dbReference>
<feature type="signal peptide" evidence="2">
    <location>
        <begin position="1"/>
        <end position="28"/>
    </location>
</feature>
<dbReference type="GO" id="GO:0009277">
    <property type="term" value="C:fungal-type cell wall"/>
    <property type="evidence" value="ECO:0007669"/>
    <property type="project" value="TreeGrafter"/>
</dbReference>
<gene>
    <name evidence="4" type="ORF">FA09DRAFT_340598</name>
</gene>
<dbReference type="Proteomes" id="UP000245946">
    <property type="component" value="Unassembled WGS sequence"/>
</dbReference>
<dbReference type="EMBL" id="KZ819301">
    <property type="protein sequence ID" value="PWN96029.1"/>
    <property type="molecule type" value="Genomic_DNA"/>
</dbReference>
<organism evidence="4 5">
    <name type="scientific">Tilletiopsis washingtonensis</name>
    <dbReference type="NCBI Taxonomy" id="58919"/>
    <lineage>
        <taxon>Eukaryota</taxon>
        <taxon>Fungi</taxon>
        <taxon>Dikarya</taxon>
        <taxon>Basidiomycota</taxon>
        <taxon>Ustilaginomycotina</taxon>
        <taxon>Exobasidiomycetes</taxon>
        <taxon>Entylomatales</taxon>
        <taxon>Entylomatales incertae sedis</taxon>
        <taxon>Tilletiopsis</taxon>
    </lineage>
</organism>
<proteinExistence type="predicted"/>
<evidence type="ECO:0000313" key="5">
    <source>
        <dbReference type="Proteomes" id="UP000245946"/>
    </source>
</evidence>
<keyword evidence="5" id="KW-1185">Reference proteome</keyword>
<evidence type="ECO:0000256" key="1">
    <source>
        <dbReference type="SAM" id="MobiDB-lite"/>
    </source>
</evidence>
<dbReference type="InterPro" id="IPR024655">
    <property type="entry name" value="Asl1_glyco_hydro_catalytic"/>
</dbReference>
<feature type="compositionally biased region" description="Acidic residues" evidence="1">
    <location>
        <begin position="366"/>
        <end position="382"/>
    </location>
</feature>
<protein>
    <recommendedName>
        <fullName evidence="3">Asl1-like glycosyl hydrolase catalytic domain-containing protein</fullName>
    </recommendedName>
</protein>
<feature type="domain" description="Asl1-like glycosyl hydrolase catalytic" evidence="3">
    <location>
        <begin position="45"/>
        <end position="270"/>
    </location>
</feature>
<dbReference type="STRING" id="58919.A0A316Z368"/>
<feature type="region of interest" description="Disordered" evidence="1">
    <location>
        <begin position="279"/>
        <end position="382"/>
    </location>
</feature>
<dbReference type="RefSeq" id="XP_025596308.1">
    <property type="nucleotide sequence ID" value="XM_025744334.1"/>
</dbReference>
<dbReference type="Gene3D" id="3.20.20.80">
    <property type="entry name" value="Glycosidases"/>
    <property type="match status" value="1"/>
</dbReference>
<evidence type="ECO:0000256" key="2">
    <source>
        <dbReference type="SAM" id="SignalP"/>
    </source>
</evidence>
<feature type="compositionally biased region" description="Acidic residues" evidence="1">
    <location>
        <begin position="317"/>
        <end position="338"/>
    </location>
</feature>
<feature type="chain" id="PRO_5016397252" description="Asl1-like glycosyl hydrolase catalytic domain-containing protein" evidence="2">
    <location>
        <begin position="29"/>
        <end position="382"/>
    </location>
</feature>
<dbReference type="PANTHER" id="PTHR34154">
    <property type="entry name" value="ALKALI-SENSITIVE LINKAGE PROTEIN 1"/>
    <property type="match status" value="1"/>
</dbReference>
<name>A0A316Z368_9BASI</name>
<sequence>MMRLSLSALAVLLPLLAVLVAQLPAVEARNRWCIPHGYDNRWAPKLGKGNMECYHHWQDGPVDQYSKHIEYVPMMWDLNRHGGLWAQRKRQMKNNLPRRILAQNEPDVKGQANLDPITAAKDWVRELKPYQDKGVKISSPQIVYDLDWMDKFMTKLHQLGADVDFMAIHSYTPKGDKGLNQLKTFVQKVRKRYGKSIWVTEYGITAASNPSSAEVKDYVIKAQKWMDSTSYVKRSFPLGGFAVTQPPDAFVTNKMAFFSGNGQLRSVANWLVYSGKSRRDVGSLPSSPLEHRAAASPGAKRHHAKLASRAAARDQVDADLLEARDDDDADADEKDGGEELPCTDADPYCGLGDKIAEQLETLVDGDWYESPEDRDDDEEDID</sequence>
<evidence type="ECO:0000259" key="3">
    <source>
        <dbReference type="Pfam" id="PF11790"/>
    </source>
</evidence>
<dbReference type="GeneID" id="37271878"/>
<dbReference type="SUPFAM" id="SSF51445">
    <property type="entry name" value="(Trans)glycosidases"/>
    <property type="match status" value="1"/>
</dbReference>
<dbReference type="InterPro" id="IPR053183">
    <property type="entry name" value="ASL1"/>
</dbReference>
<dbReference type="OrthoDB" id="5959761at2759"/>
<dbReference type="InterPro" id="IPR017853">
    <property type="entry name" value="GH"/>
</dbReference>